<comment type="caution">
    <text evidence="2">The sequence shown here is derived from an EMBL/GenBank/DDBJ whole genome shotgun (WGS) entry which is preliminary data.</text>
</comment>
<proteinExistence type="predicted"/>
<accession>A0ABV8A168</accession>
<feature type="compositionally biased region" description="Basic residues" evidence="1">
    <location>
        <begin position="77"/>
        <end position="86"/>
    </location>
</feature>
<dbReference type="RefSeq" id="WP_380075600.1">
    <property type="nucleotide sequence ID" value="NZ_JBHRZF010000011.1"/>
</dbReference>
<dbReference type="Proteomes" id="UP001595748">
    <property type="component" value="Unassembled WGS sequence"/>
</dbReference>
<reference evidence="3" key="1">
    <citation type="journal article" date="2019" name="Int. J. Syst. Evol. Microbiol.">
        <title>The Global Catalogue of Microorganisms (GCM) 10K type strain sequencing project: providing services to taxonomists for standard genome sequencing and annotation.</title>
        <authorList>
            <consortium name="The Broad Institute Genomics Platform"/>
            <consortium name="The Broad Institute Genome Sequencing Center for Infectious Disease"/>
            <person name="Wu L."/>
            <person name="Ma J."/>
        </authorList>
    </citation>
    <scope>NUCLEOTIDE SEQUENCE [LARGE SCALE GENOMIC DNA]</scope>
    <source>
        <strain evidence="3">CCTCC AB 2013263</strain>
    </source>
</reference>
<evidence type="ECO:0000256" key="1">
    <source>
        <dbReference type="SAM" id="MobiDB-lite"/>
    </source>
</evidence>
<gene>
    <name evidence="2" type="ORF">ACFOPQ_01415</name>
</gene>
<feature type="region of interest" description="Disordered" evidence="1">
    <location>
        <begin position="77"/>
        <end position="104"/>
    </location>
</feature>
<evidence type="ECO:0000313" key="2">
    <source>
        <dbReference type="EMBL" id="MFC3859434.1"/>
    </source>
</evidence>
<evidence type="ECO:0008006" key="4">
    <source>
        <dbReference type="Google" id="ProtNLM"/>
    </source>
</evidence>
<keyword evidence="3" id="KW-1185">Reference proteome</keyword>
<name>A0ABV8A168_9DEIO</name>
<protein>
    <recommendedName>
        <fullName evidence="4">HicA-like toxin of HicAB toxin-antitoxin system</fullName>
    </recommendedName>
</protein>
<sequence>MSAPHDLPTTLLGILDYLERNGWDCRLRSQAVKNGSRHYVGKVWKPDDLGGSYDQHDTDPARALTLALIDAKRKRTNRWKHLRQRQKRADAINAQYASASEGKP</sequence>
<dbReference type="EMBL" id="JBHRZF010000011">
    <property type="protein sequence ID" value="MFC3859434.1"/>
    <property type="molecule type" value="Genomic_DNA"/>
</dbReference>
<organism evidence="2 3">
    <name type="scientific">Deinococcus antarcticus</name>
    <dbReference type="NCBI Taxonomy" id="1298767"/>
    <lineage>
        <taxon>Bacteria</taxon>
        <taxon>Thermotogati</taxon>
        <taxon>Deinococcota</taxon>
        <taxon>Deinococci</taxon>
        <taxon>Deinococcales</taxon>
        <taxon>Deinococcaceae</taxon>
        <taxon>Deinococcus</taxon>
    </lineage>
</organism>
<evidence type="ECO:0000313" key="3">
    <source>
        <dbReference type="Proteomes" id="UP001595748"/>
    </source>
</evidence>